<keyword evidence="7" id="KW-1185">Reference proteome</keyword>
<dbReference type="PANTHER" id="PTHR11786:SF8">
    <property type="entry name" value="ARYLAMINE N-ACETYLTRANSFERASE 1"/>
    <property type="match status" value="1"/>
</dbReference>
<proteinExistence type="inferred from homology"/>
<name>A0A8K9UYB3_ONCMY</name>
<dbReference type="GeneTree" id="ENSGT01050000246529"/>
<dbReference type="Pfam" id="PF00797">
    <property type="entry name" value="Acetyltransf_2"/>
    <property type="match status" value="1"/>
</dbReference>
<evidence type="ECO:0000256" key="3">
    <source>
        <dbReference type="ARBA" id="ARBA00022679"/>
    </source>
</evidence>
<reference evidence="6" key="2">
    <citation type="submission" date="2025-08" db="UniProtKB">
        <authorList>
            <consortium name="Ensembl"/>
        </authorList>
    </citation>
    <scope>IDENTIFICATION</scope>
</reference>
<dbReference type="Gene3D" id="3.30.2140.20">
    <property type="match status" value="1"/>
</dbReference>
<evidence type="ECO:0000313" key="6">
    <source>
        <dbReference type="Ensembl" id="ENSOMYP00000116252.1"/>
    </source>
</evidence>
<organism evidence="6 7">
    <name type="scientific">Oncorhynchus mykiss</name>
    <name type="common">Rainbow trout</name>
    <name type="synonym">Salmo gairdneri</name>
    <dbReference type="NCBI Taxonomy" id="8022"/>
    <lineage>
        <taxon>Eukaryota</taxon>
        <taxon>Metazoa</taxon>
        <taxon>Chordata</taxon>
        <taxon>Craniata</taxon>
        <taxon>Vertebrata</taxon>
        <taxon>Euteleostomi</taxon>
        <taxon>Actinopterygii</taxon>
        <taxon>Neopterygii</taxon>
        <taxon>Teleostei</taxon>
        <taxon>Protacanthopterygii</taxon>
        <taxon>Salmoniformes</taxon>
        <taxon>Salmonidae</taxon>
        <taxon>Salmoninae</taxon>
        <taxon>Oncorhynchus</taxon>
    </lineage>
</organism>
<reference evidence="6" key="1">
    <citation type="submission" date="2020-07" db="EMBL/GenBank/DDBJ databases">
        <title>A long reads based de novo assembly of the rainbow trout Arlee double haploid line genome.</title>
        <authorList>
            <person name="Gao G."/>
            <person name="Palti Y."/>
        </authorList>
    </citation>
    <scope>NUCLEOTIDE SEQUENCE [LARGE SCALE GENOMIC DNA]</scope>
</reference>
<reference evidence="6" key="3">
    <citation type="submission" date="2025-09" db="UniProtKB">
        <authorList>
            <consortium name="Ensembl"/>
        </authorList>
    </citation>
    <scope>IDENTIFICATION</scope>
</reference>
<keyword evidence="3 5" id="KW-0808">Transferase</keyword>
<comment type="similarity">
    <text evidence="1 5">Belongs to the arylamine N-acetyltransferase family.</text>
</comment>
<evidence type="ECO:0000256" key="1">
    <source>
        <dbReference type="ARBA" id="ARBA00006547"/>
    </source>
</evidence>
<dbReference type="PANTHER" id="PTHR11786">
    <property type="entry name" value="N-HYDROXYARYLAMINE O-ACETYLTRANSFERASE"/>
    <property type="match status" value="1"/>
</dbReference>
<dbReference type="InterPro" id="IPR001447">
    <property type="entry name" value="Arylamine_N-AcTrfase"/>
</dbReference>
<dbReference type="GO" id="GO:0004060">
    <property type="term" value="F:arylamine N-acetyltransferase activity"/>
    <property type="evidence" value="ECO:0007669"/>
    <property type="project" value="UniProtKB-EC"/>
</dbReference>
<keyword evidence="4 5" id="KW-0012">Acyltransferase</keyword>
<dbReference type="Ensembl" id="ENSOMYT00000140111.1">
    <property type="protein sequence ID" value="ENSOMYP00000116252.1"/>
    <property type="gene ID" value="ENSOMYG00000074522.1"/>
</dbReference>
<protein>
    <recommendedName>
        <fullName evidence="2">arylamine N-acetyltransferase</fullName>
        <ecNumber evidence="2">2.3.1.5</ecNumber>
    </recommendedName>
</protein>
<sequence length="195" mass="21983">MQSCSGLSSGIPIWHCVDIFFFSTYCAPVEVFHSCFHFVHSGLHHLQSISYNQVDCVGKTWMMVCYENTLLFAWVLKEMCYNPVTLGSRVYNNTINQFGPKDSHLINKVVIDGTAYIADVSFGVSSQIWHPLELVSGKDQPQSPDVFRLIQDGDLWKLEKTGRKPLVLNEAFANSPLVHKTNKLVPINNKAGYTI</sequence>
<dbReference type="InterPro" id="IPR053710">
    <property type="entry name" value="Arylamine_NAT_domain_sf"/>
</dbReference>
<evidence type="ECO:0000256" key="2">
    <source>
        <dbReference type="ARBA" id="ARBA00012701"/>
    </source>
</evidence>
<evidence type="ECO:0000256" key="4">
    <source>
        <dbReference type="ARBA" id="ARBA00023315"/>
    </source>
</evidence>
<accession>A0A8K9UYB3</accession>
<dbReference type="InterPro" id="IPR038765">
    <property type="entry name" value="Papain-like_cys_pep_sf"/>
</dbReference>
<dbReference type="Proteomes" id="UP000694395">
    <property type="component" value="Chromosome 26"/>
</dbReference>
<evidence type="ECO:0000313" key="7">
    <source>
        <dbReference type="Proteomes" id="UP000694395"/>
    </source>
</evidence>
<evidence type="ECO:0000256" key="5">
    <source>
        <dbReference type="RuleBase" id="RU003452"/>
    </source>
</evidence>
<dbReference type="AlphaFoldDB" id="A0A8K9UYB3"/>
<dbReference type="EC" id="2.3.1.5" evidence="2"/>
<dbReference type="SUPFAM" id="SSF54001">
    <property type="entry name" value="Cysteine proteinases"/>
    <property type="match status" value="1"/>
</dbReference>
<dbReference type="PRINTS" id="PR01543">
    <property type="entry name" value="ANATRNSFRASE"/>
</dbReference>